<dbReference type="EMBL" id="LCLH01000007">
    <property type="protein sequence ID" value="KKU14046.1"/>
    <property type="molecule type" value="Genomic_DNA"/>
</dbReference>
<evidence type="ECO:0000256" key="6">
    <source>
        <dbReference type="ARBA" id="ARBA00022670"/>
    </source>
</evidence>
<evidence type="ECO:0000313" key="21">
    <source>
        <dbReference type="EMBL" id="KKU14046.1"/>
    </source>
</evidence>
<dbReference type="PATRIC" id="fig|1619050.3.peg.171"/>
<dbReference type="SUPFAM" id="SSF53955">
    <property type="entry name" value="Lysozyme-like"/>
    <property type="match status" value="1"/>
</dbReference>
<dbReference type="GO" id="GO:0030288">
    <property type="term" value="C:outer membrane-bounded periplasmic space"/>
    <property type="evidence" value="ECO:0007669"/>
    <property type="project" value="TreeGrafter"/>
</dbReference>
<dbReference type="InterPro" id="IPR001264">
    <property type="entry name" value="Glyco_trans_51"/>
</dbReference>
<dbReference type="SUPFAM" id="SSF56601">
    <property type="entry name" value="beta-lactamase/transpeptidase-like"/>
    <property type="match status" value="1"/>
</dbReference>
<evidence type="ECO:0000256" key="14">
    <source>
        <dbReference type="ARBA" id="ARBA00023316"/>
    </source>
</evidence>
<comment type="catalytic activity">
    <reaction evidence="15">
        <text>Preferential cleavage: (Ac)2-L-Lys-D-Ala-|-D-Ala. Also transpeptidation of peptidyl-alanyl moieties that are N-acyl substituents of D-alanine.</text>
        <dbReference type="EC" id="3.4.16.4"/>
    </reaction>
</comment>
<name>A0A0G1N094_9BACT</name>
<protein>
    <submittedName>
        <fullName evidence="21">Penicillin-binding protein, 1A family</fullName>
    </submittedName>
</protein>
<evidence type="ECO:0000256" key="12">
    <source>
        <dbReference type="ARBA" id="ARBA00023136"/>
    </source>
</evidence>
<dbReference type="GO" id="GO:0008955">
    <property type="term" value="F:peptidoglycan glycosyltransferase activity"/>
    <property type="evidence" value="ECO:0007669"/>
    <property type="project" value="UniProtKB-EC"/>
</dbReference>
<evidence type="ECO:0000256" key="10">
    <source>
        <dbReference type="ARBA" id="ARBA00022960"/>
    </source>
</evidence>
<sequence>MNTSRFIRSPRDWHTKPNSTSERTSHNRKKQLIRRGLTIAGTALLLIWIIGTFTIAWSSRTLPDPNKLIDRTVAESTKIYDQEGKTLLYEIYRDKKRTLVEINTLPDYIKNATVSVEDKDFYLHKGIAWKSILRAGFSNIFGLSAGKGGASTITQQLVKNAILTSEHSFSRKIKEALLALQLERKYSKDQILQLYLNEIPYGGANYGIEAASENFFGKSAKDLTLAEAATLASLPQAPSKYINNRSALLQRRNYVLQKMADYGYITKDQTESAQKTELGIKTVGGAGTIAPHFVLYIKDQLIEKYGEQMVESGGLKVITSLDVEKQQIAEEAVKAQAEKNEKKYGARNAALIAMDPKNGHILAMIGSKDFFDEKIDGQVNVALRLRQPGSSFKPIVYAAAFEKGYTPDTKLFDVQTIFKTETKDFSPRNYDNKERGVVTMRQALAGSLNIPAVKTLYLTGVDRVLDFAQKLGYTSLNDRSRFGLALVLGGGEVKLLEHVSAYMVFAREGTKIPTVSILKVTDSKGNVLDEWKENPSVEVVAPQVVRELTSIMTDDSARAFIFGAGSALTLKDRLVAAKTGTTNDWRDGWTMGFTPSLVAGVWAGNNDNTPMKKGSDGVLVAAPIWNKFMSESLKNTPPEPFTPPDPYPADIKPILRGDGFGLARVAINSTNSKLATDTTPPDLITYKTFAQNHSLLYFINKDDPNGPPLSDPTKDPQYLTWEEGVRNWAEKNNIIEEKSPSEKDSSENIDTASLQIITPSQNQTINTSEFSVKIINSNSSIDNLVFYLDDNRLEKQESAQNEFKIKLPTIDAGFHTLIIRGFKQGIVTAITKIDINTLPPPQFSTSTP</sequence>
<comment type="subcellular location">
    <subcellularLocation>
        <location evidence="1">Cell membrane</location>
    </subcellularLocation>
</comment>
<evidence type="ECO:0000256" key="1">
    <source>
        <dbReference type="ARBA" id="ARBA00004236"/>
    </source>
</evidence>
<dbReference type="AlphaFoldDB" id="A0A0G1N094"/>
<evidence type="ECO:0000256" key="11">
    <source>
        <dbReference type="ARBA" id="ARBA00022984"/>
    </source>
</evidence>
<keyword evidence="11" id="KW-0573">Peptidoglycan synthesis</keyword>
<dbReference type="InterPro" id="IPR023346">
    <property type="entry name" value="Lysozyme-like_dom_sf"/>
</dbReference>
<evidence type="ECO:0000256" key="5">
    <source>
        <dbReference type="ARBA" id="ARBA00022645"/>
    </source>
</evidence>
<keyword evidence="6" id="KW-0645">Protease</keyword>
<dbReference type="Proteomes" id="UP000034911">
    <property type="component" value="Unassembled WGS sequence"/>
</dbReference>
<dbReference type="InterPro" id="IPR012338">
    <property type="entry name" value="Beta-lactam/transpept-like"/>
</dbReference>
<dbReference type="GO" id="GO:0006508">
    <property type="term" value="P:proteolysis"/>
    <property type="evidence" value="ECO:0007669"/>
    <property type="project" value="UniProtKB-KW"/>
</dbReference>
<evidence type="ECO:0000256" key="8">
    <source>
        <dbReference type="ARBA" id="ARBA00022679"/>
    </source>
</evidence>
<keyword evidence="18" id="KW-1133">Transmembrane helix</keyword>
<evidence type="ECO:0000256" key="2">
    <source>
        <dbReference type="ARBA" id="ARBA00007090"/>
    </source>
</evidence>
<dbReference type="PANTHER" id="PTHR32282">
    <property type="entry name" value="BINDING PROTEIN TRANSPEPTIDASE, PUTATIVE-RELATED"/>
    <property type="match status" value="1"/>
</dbReference>
<dbReference type="Pfam" id="PF00912">
    <property type="entry name" value="Transgly"/>
    <property type="match status" value="1"/>
</dbReference>
<reference evidence="21 22" key="1">
    <citation type="journal article" date="2015" name="Nature">
        <title>rRNA introns, odd ribosomes, and small enigmatic genomes across a large radiation of phyla.</title>
        <authorList>
            <person name="Brown C.T."/>
            <person name="Hug L.A."/>
            <person name="Thomas B.C."/>
            <person name="Sharon I."/>
            <person name="Castelle C.J."/>
            <person name="Singh A."/>
            <person name="Wilkins M.J."/>
            <person name="Williams K.H."/>
            <person name="Banfield J.F."/>
        </authorList>
    </citation>
    <scope>NUCLEOTIDE SEQUENCE [LARGE SCALE GENOMIC DNA]</scope>
</reference>
<keyword evidence="12 18" id="KW-0472">Membrane</keyword>
<dbReference type="GO" id="GO:0071555">
    <property type="term" value="P:cell wall organization"/>
    <property type="evidence" value="ECO:0007669"/>
    <property type="project" value="UniProtKB-KW"/>
</dbReference>
<dbReference type="Gene3D" id="1.10.3810.10">
    <property type="entry name" value="Biosynthetic peptidoglycan transglycosylase-like"/>
    <property type="match status" value="1"/>
</dbReference>
<keyword evidence="4" id="KW-1003">Cell membrane</keyword>
<feature type="domain" description="Glycosyl transferase family 51" evidence="20">
    <location>
        <begin position="87"/>
        <end position="259"/>
    </location>
</feature>
<evidence type="ECO:0000256" key="16">
    <source>
        <dbReference type="ARBA" id="ARBA00049902"/>
    </source>
</evidence>
<dbReference type="InterPro" id="IPR036950">
    <property type="entry name" value="PBP_transglycosylase"/>
</dbReference>
<evidence type="ECO:0000259" key="20">
    <source>
        <dbReference type="Pfam" id="PF00912"/>
    </source>
</evidence>
<comment type="caution">
    <text evidence="21">The sequence shown here is derived from an EMBL/GenBank/DDBJ whole genome shotgun (WGS) entry which is preliminary data.</text>
</comment>
<dbReference type="GO" id="GO:0009002">
    <property type="term" value="F:serine-type D-Ala-D-Ala carboxypeptidase activity"/>
    <property type="evidence" value="ECO:0007669"/>
    <property type="project" value="UniProtKB-EC"/>
</dbReference>
<evidence type="ECO:0000256" key="3">
    <source>
        <dbReference type="ARBA" id="ARBA00007739"/>
    </source>
</evidence>
<evidence type="ECO:0000256" key="13">
    <source>
        <dbReference type="ARBA" id="ARBA00023268"/>
    </source>
</evidence>
<dbReference type="GO" id="GO:0005886">
    <property type="term" value="C:plasma membrane"/>
    <property type="evidence" value="ECO:0007669"/>
    <property type="project" value="UniProtKB-SubCell"/>
</dbReference>
<dbReference type="FunFam" id="1.10.3810.10:FF:000001">
    <property type="entry name" value="Penicillin-binding protein 1A"/>
    <property type="match status" value="1"/>
</dbReference>
<evidence type="ECO:0000256" key="15">
    <source>
        <dbReference type="ARBA" id="ARBA00034000"/>
    </source>
</evidence>
<feature type="region of interest" description="Disordered" evidence="17">
    <location>
        <begin position="1"/>
        <end position="28"/>
    </location>
</feature>
<keyword evidence="13" id="KW-0511">Multifunctional enzyme</keyword>
<feature type="transmembrane region" description="Helical" evidence="18">
    <location>
        <begin position="37"/>
        <end position="57"/>
    </location>
</feature>
<proteinExistence type="inferred from homology"/>
<dbReference type="PANTHER" id="PTHR32282:SF11">
    <property type="entry name" value="PENICILLIN-BINDING PROTEIN 1B"/>
    <property type="match status" value="1"/>
</dbReference>
<dbReference type="InterPro" id="IPR050396">
    <property type="entry name" value="Glycosyltr_51/Transpeptidase"/>
</dbReference>
<keyword evidence="14" id="KW-0961">Cell wall biogenesis/degradation</keyword>
<dbReference type="GO" id="GO:0009252">
    <property type="term" value="P:peptidoglycan biosynthetic process"/>
    <property type="evidence" value="ECO:0007669"/>
    <property type="project" value="UniProtKB-KW"/>
</dbReference>
<evidence type="ECO:0000256" key="17">
    <source>
        <dbReference type="SAM" id="MobiDB-lite"/>
    </source>
</evidence>
<keyword evidence="7" id="KW-0328">Glycosyltransferase</keyword>
<keyword evidence="8" id="KW-0808">Transferase</keyword>
<dbReference type="Gene3D" id="3.40.710.10">
    <property type="entry name" value="DD-peptidase/beta-lactamase superfamily"/>
    <property type="match status" value="1"/>
</dbReference>
<dbReference type="Pfam" id="PF00905">
    <property type="entry name" value="Transpeptidase"/>
    <property type="match status" value="1"/>
</dbReference>
<comment type="similarity">
    <text evidence="2">In the C-terminal section; belongs to the transpeptidase family.</text>
</comment>
<dbReference type="InterPro" id="IPR001460">
    <property type="entry name" value="PCN-bd_Tpept"/>
</dbReference>
<evidence type="ECO:0000256" key="4">
    <source>
        <dbReference type="ARBA" id="ARBA00022475"/>
    </source>
</evidence>
<evidence type="ECO:0000256" key="9">
    <source>
        <dbReference type="ARBA" id="ARBA00022801"/>
    </source>
</evidence>
<dbReference type="GO" id="GO:0008658">
    <property type="term" value="F:penicillin binding"/>
    <property type="evidence" value="ECO:0007669"/>
    <property type="project" value="InterPro"/>
</dbReference>
<feature type="domain" description="Penicillin-binding protein transpeptidase" evidence="19">
    <location>
        <begin position="350"/>
        <end position="629"/>
    </location>
</feature>
<keyword evidence="10" id="KW-0133">Cell shape</keyword>
<keyword evidence="18" id="KW-0812">Transmembrane</keyword>
<organism evidence="21 22">
    <name type="scientific">Candidatus Magasanikbacteria bacterium GW2011_GWC2_45_8</name>
    <dbReference type="NCBI Taxonomy" id="1619050"/>
    <lineage>
        <taxon>Bacteria</taxon>
        <taxon>Candidatus Magasanikiibacteriota</taxon>
    </lineage>
</organism>
<evidence type="ECO:0000256" key="18">
    <source>
        <dbReference type="SAM" id="Phobius"/>
    </source>
</evidence>
<keyword evidence="5" id="KW-0121">Carboxypeptidase</keyword>
<evidence type="ECO:0000256" key="7">
    <source>
        <dbReference type="ARBA" id="ARBA00022676"/>
    </source>
</evidence>
<comment type="similarity">
    <text evidence="3">In the N-terminal section; belongs to the glycosyltransferase 51 family.</text>
</comment>
<dbReference type="GO" id="GO:0008360">
    <property type="term" value="P:regulation of cell shape"/>
    <property type="evidence" value="ECO:0007669"/>
    <property type="project" value="UniProtKB-KW"/>
</dbReference>
<dbReference type="NCBIfam" id="TIGR02074">
    <property type="entry name" value="PBP_1a_fam"/>
    <property type="match status" value="1"/>
</dbReference>
<gene>
    <name evidence="21" type="ORF">UX20_C0007G0024</name>
</gene>
<evidence type="ECO:0000313" key="22">
    <source>
        <dbReference type="Proteomes" id="UP000034911"/>
    </source>
</evidence>
<evidence type="ECO:0000259" key="19">
    <source>
        <dbReference type="Pfam" id="PF00905"/>
    </source>
</evidence>
<keyword evidence="9" id="KW-0378">Hydrolase</keyword>
<dbReference type="STRING" id="1619050.UX20_C0007G0024"/>
<comment type="catalytic activity">
    <reaction evidence="16">
        <text>[GlcNAc-(1-&gt;4)-Mur2Ac(oyl-L-Ala-gamma-D-Glu-L-Lys-D-Ala-D-Ala)](n)-di-trans,octa-cis-undecaprenyl diphosphate + beta-D-GlcNAc-(1-&gt;4)-Mur2Ac(oyl-L-Ala-gamma-D-Glu-L-Lys-D-Ala-D-Ala)-di-trans,octa-cis-undecaprenyl diphosphate = [GlcNAc-(1-&gt;4)-Mur2Ac(oyl-L-Ala-gamma-D-Glu-L-Lys-D-Ala-D-Ala)](n+1)-di-trans,octa-cis-undecaprenyl diphosphate + di-trans,octa-cis-undecaprenyl diphosphate + H(+)</text>
        <dbReference type="Rhea" id="RHEA:23708"/>
        <dbReference type="Rhea" id="RHEA-COMP:9602"/>
        <dbReference type="Rhea" id="RHEA-COMP:9603"/>
        <dbReference type="ChEBI" id="CHEBI:15378"/>
        <dbReference type="ChEBI" id="CHEBI:58405"/>
        <dbReference type="ChEBI" id="CHEBI:60033"/>
        <dbReference type="ChEBI" id="CHEBI:78435"/>
        <dbReference type="EC" id="2.4.99.28"/>
    </reaction>
</comment>
<accession>A0A0G1N094</accession>